<gene>
    <name evidence="1" type="ORF">FHR83_008072</name>
</gene>
<evidence type="ECO:0000313" key="1">
    <source>
        <dbReference type="EMBL" id="MBB3100350.1"/>
    </source>
</evidence>
<dbReference type="InterPro" id="IPR029058">
    <property type="entry name" value="AB_hydrolase_fold"/>
</dbReference>
<organism evidence="1 2">
    <name type="scientific">Actinoplanes campanulatus</name>
    <dbReference type="NCBI Taxonomy" id="113559"/>
    <lineage>
        <taxon>Bacteria</taxon>
        <taxon>Bacillati</taxon>
        <taxon>Actinomycetota</taxon>
        <taxon>Actinomycetes</taxon>
        <taxon>Micromonosporales</taxon>
        <taxon>Micromonosporaceae</taxon>
        <taxon>Actinoplanes</taxon>
    </lineage>
</organism>
<comment type="caution">
    <text evidence="1">The sequence shown here is derived from an EMBL/GenBank/DDBJ whole genome shotgun (WGS) entry which is preliminary data.</text>
</comment>
<dbReference type="AlphaFoldDB" id="A0A7W5AQA8"/>
<keyword evidence="2" id="KW-1185">Reference proteome</keyword>
<dbReference type="GO" id="GO:0016787">
    <property type="term" value="F:hydrolase activity"/>
    <property type="evidence" value="ECO:0007669"/>
    <property type="project" value="InterPro"/>
</dbReference>
<dbReference type="Proteomes" id="UP000590749">
    <property type="component" value="Unassembled WGS sequence"/>
</dbReference>
<dbReference type="RefSeq" id="WP_203834048.1">
    <property type="nucleotide sequence ID" value="NZ_BMPW01000025.1"/>
</dbReference>
<dbReference type="SUPFAM" id="SSF53474">
    <property type="entry name" value="alpha/beta-Hydrolases"/>
    <property type="match status" value="1"/>
</dbReference>
<protein>
    <recommendedName>
        <fullName evidence="3">Alpha/beta hydrolase family protein</fullName>
    </recommendedName>
</protein>
<evidence type="ECO:0008006" key="3">
    <source>
        <dbReference type="Google" id="ProtNLM"/>
    </source>
</evidence>
<sequence length="195" mass="20227">MIPGPGAVIITVPGLRGHVPDHWQTRLAGSLANVRPVTPLGRENPSLDERVTALQLAVETAGEPVVIVAHSAGVIVTVHWAARHPGTARQVRGALLATPPDLAAPLPAVYPSLSTLADHGWLPIPRLPLPFPSIVAASSDDPLGDPARVRALAGAWGSRHHDLGTVGHLNPASGYGPWPGAGPLITELDHAKALQ</sequence>
<dbReference type="EMBL" id="JACHXF010000024">
    <property type="protein sequence ID" value="MBB3100350.1"/>
    <property type="molecule type" value="Genomic_DNA"/>
</dbReference>
<name>A0A7W5AQA8_9ACTN</name>
<dbReference type="Pfam" id="PF06821">
    <property type="entry name" value="Ser_hydrolase"/>
    <property type="match status" value="1"/>
</dbReference>
<accession>A0A7W5AQA8</accession>
<dbReference type="InterPro" id="IPR010662">
    <property type="entry name" value="RBBP9/YdeN"/>
</dbReference>
<proteinExistence type="predicted"/>
<dbReference type="Gene3D" id="3.40.50.1820">
    <property type="entry name" value="alpha/beta hydrolase"/>
    <property type="match status" value="1"/>
</dbReference>
<evidence type="ECO:0000313" key="2">
    <source>
        <dbReference type="Proteomes" id="UP000590749"/>
    </source>
</evidence>
<reference evidence="1 2" key="1">
    <citation type="submission" date="2020-08" db="EMBL/GenBank/DDBJ databases">
        <title>Genomic Encyclopedia of Type Strains, Phase III (KMG-III): the genomes of soil and plant-associated and newly described type strains.</title>
        <authorList>
            <person name="Whitman W."/>
        </authorList>
    </citation>
    <scope>NUCLEOTIDE SEQUENCE [LARGE SCALE GENOMIC DNA]</scope>
    <source>
        <strain evidence="1 2">CECT 3287</strain>
    </source>
</reference>